<dbReference type="InterPro" id="IPR050545">
    <property type="entry name" value="Mycobact_MmpL"/>
</dbReference>
<dbReference type="EMBL" id="JBHXIJ010000089">
    <property type="protein sequence ID" value="MFD5100230.1"/>
    <property type="molecule type" value="Genomic_DNA"/>
</dbReference>
<keyword evidence="4" id="KW-0812">Transmembrane</keyword>
<protein>
    <submittedName>
        <fullName evidence="8">MMPL family transporter</fullName>
    </submittedName>
</protein>
<evidence type="ECO:0000256" key="4">
    <source>
        <dbReference type="ARBA" id="ARBA00022692"/>
    </source>
</evidence>
<evidence type="ECO:0000259" key="7">
    <source>
        <dbReference type="Pfam" id="PF03176"/>
    </source>
</evidence>
<dbReference type="RefSeq" id="WP_386713880.1">
    <property type="nucleotide sequence ID" value="NZ_JBHXIJ010000089.1"/>
</dbReference>
<reference evidence="8 9" key="1">
    <citation type="submission" date="2024-09" db="EMBL/GenBank/DDBJ databases">
        <title>The Natural Products Discovery Center: Release of the First 8490 Sequenced Strains for Exploring Actinobacteria Biosynthetic Diversity.</title>
        <authorList>
            <person name="Kalkreuter E."/>
            <person name="Kautsar S.A."/>
            <person name="Yang D."/>
            <person name="Bader C.D."/>
            <person name="Teijaro C.N."/>
            <person name="Fluegel L."/>
            <person name="Davis C.M."/>
            <person name="Simpson J.R."/>
            <person name="Lauterbach L."/>
            <person name="Steele A.D."/>
            <person name="Gui C."/>
            <person name="Meng S."/>
            <person name="Li G."/>
            <person name="Viehrig K."/>
            <person name="Ye F."/>
            <person name="Su P."/>
            <person name="Kiefer A.F."/>
            <person name="Nichols A."/>
            <person name="Cepeda A.J."/>
            <person name="Yan W."/>
            <person name="Fan B."/>
            <person name="Jiang Y."/>
            <person name="Adhikari A."/>
            <person name="Zheng C.-J."/>
            <person name="Schuster L."/>
            <person name="Cowan T.M."/>
            <person name="Smanski M.J."/>
            <person name="Chevrette M.G."/>
            <person name="De Carvalho L.P.S."/>
            <person name="Shen B."/>
        </authorList>
    </citation>
    <scope>NUCLEOTIDE SEQUENCE [LARGE SCALE GENOMIC DNA]</scope>
    <source>
        <strain evidence="8 9">NPDC058348</strain>
    </source>
</reference>
<dbReference type="PANTHER" id="PTHR33406:SF11">
    <property type="entry name" value="MEMBRANE PROTEIN SCO6666-RELATED"/>
    <property type="match status" value="1"/>
</dbReference>
<dbReference type="Pfam" id="PF03176">
    <property type="entry name" value="MMPL"/>
    <property type="match status" value="1"/>
</dbReference>
<dbReference type="PANTHER" id="PTHR33406">
    <property type="entry name" value="MEMBRANE PROTEIN MJ1562-RELATED"/>
    <property type="match status" value="1"/>
</dbReference>
<feature type="non-terminal residue" evidence="8">
    <location>
        <position position="195"/>
    </location>
</feature>
<keyword evidence="5" id="KW-1133">Transmembrane helix</keyword>
<feature type="domain" description="Membrane transport protein MMPL" evidence="7">
    <location>
        <begin position="45"/>
        <end position="192"/>
    </location>
</feature>
<evidence type="ECO:0000256" key="6">
    <source>
        <dbReference type="ARBA" id="ARBA00023136"/>
    </source>
</evidence>
<comment type="similarity">
    <text evidence="2">Belongs to the resistance-nodulation-cell division (RND) (TC 2.A.6) family. MmpL subfamily.</text>
</comment>
<dbReference type="InterPro" id="IPR004869">
    <property type="entry name" value="MMPL_dom"/>
</dbReference>
<proteinExistence type="inferred from homology"/>
<evidence type="ECO:0000256" key="5">
    <source>
        <dbReference type="ARBA" id="ARBA00022989"/>
    </source>
</evidence>
<evidence type="ECO:0000256" key="2">
    <source>
        <dbReference type="ARBA" id="ARBA00010157"/>
    </source>
</evidence>
<organism evidence="8 9">
    <name type="scientific">Streptomyces albidochromogenes</name>
    <dbReference type="NCBI Taxonomy" id="329524"/>
    <lineage>
        <taxon>Bacteria</taxon>
        <taxon>Bacillati</taxon>
        <taxon>Actinomycetota</taxon>
        <taxon>Actinomycetes</taxon>
        <taxon>Kitasatosporales</taxon>
        <taxon>Streptomycetaceae</taxon>
        <taxon>Streptomyces</taxon>
    </lineage>
</organism>
<evidence type="ECO:0000256" key="1">
    <source>
        <dbReference type="ARBA" id="ARBA00004651"/>
    </source>
</evidence>
<gene>
    <name evidence="8" type="ORF">ACFWJN_14880</name>
</gene>
<keyword evidence="9" id="KW-1185">Reference proteome</keyword>
<sequence length="195" mass="20231">MATFLYTLGRLAFRRRWLMALLWVVIFCGAGFAASSAPPPPADTFSMPGTESQKAFDLLEEKFPDAGADGASARVVVRAPEGEKISAPAQRSQVAALIARLEKSPQVASVSDPFTTKAVSRDGSTAYAVATYTVPAPEVGDKTHEALDDALAQARDSGLTAEAGGDAVKIDAAMSGTGEKIGILVSAVVLVLTFG</sequence>
<evidence type="ECO:0000256" key="3">
    <source>
        <dbReference type="ARBA" id="ARBA00022475"/>
    </source>
</evidence>
<name>A0ABW6FLE4_9ACTN</name>
<evidence type="ECO:0000313" key="9">
    <source>
        <dbReference type="Proteomes" id="UP001598448"/>
    </source>
</evidence>
<keyword evidence="3" id="KW-1003">Cell membrane</keyword>
<keyword evidence="6" id="KW-0472">Membrane</keyword>
<accession>A0ABW6FLE4</accession>
<dbReference type="Proteomes" id="UP001598448">
    <property type="component" value="Unassembled WGS sequence"/>
</dbReference>
<comment type="subcellular location">
    <subcellularLocation>
        <location evidence="1">Cell membrane</location>
        <topology evidence="1">Multi-pass membrane protein</topology>
    </subcellularLocation>
</comment>
<evidence type="ECO:0000313" key="8">
    <source>
        <dbReference type="EMBL" id="MFD5100230.1"/>
    </source>
</evidence>
<comment type="caution">
    <text evidence="8">The sequence shown here is derived from an EMBL/GenBank/DDBJ whole genome shotgun (WGS) entry which is preliminary data.</text>
</comment>